<dbReference type="GeneID" id="5971391"/>
<evidence type="ECO:0000313" key="3">
    <source>
        <dbReference type="Proteomes" id="UP000001055"/>
    </source>
</evidence>
<reference evidence="3" key="1">
    <citation type="journal article" date="2007" name="Plant Cell">
        <title>Dothideomycete-plant interactions illuminated by genome sequencing and EST analysis of the wheat pathogen Stagonospora nodorum.</title>
        <authorList>
            <person name="Hane J.K."/>
            <person name="Lowe R.G."/>
            <person name="Solomon P.S."/>
            <person name="Tan K.C."/>
            <person name="Schoch C.L."/>
            <person name="Spatafora J.W."/>
            <person name="Crous P.W."/>
            <person name="Kodira C."/>
            <person name="Birren B.W."/>
            <person name="Galagan J.E."/>
            <person name="Torriani S.F."/>
            <person name="McDonald B.A."/>
            <person name="Oliver R.P."/>
        </authorList>
    </citation>
    <scope>NUCLEOTIDE SEQUENCE [LARGE SCALE GENOMIC DNA]</scope>
    <source>
        <strain evidence="3">SN15 / ATCC MYA-4574 / FGSC 10173</strain>
    </source>
</reference>
<dbReference type="RefSeq" id="XP_001794523.1">
    <property type="nucleotide sequence ID" value="XM_001794471.1"/>
</dbReference>
<keyword evidence="1" id="KW-1133">Transmembrane helix</keyword>
<dbReference type="Proteomes" id="UP000001055">
    <property type="component" value="Unassembled WGS sequence"/>
</dbReference>
<dbReference type="InParanoid" id="Q0UVW8"/>
<sequence length="174" mass="19582">MLNSRSASPQNLRQQEAAHDLLSPRENLHRLCSMPSASLRCRRALAIAETIIEYTFLGPVFHLTWLTLILSEQSWHYVKNLHIAAFDIFDAIGTVLNRATKREDFPRLAILLGTTTIFVCAPSITVLILMFLVACVQSVHIKELEAQSEVLKARLAGKAVWPVEEEWDVIGSMD</sequence>
<keyword evidence="1" id="KW-0472">Membrane</keyword>
<dbReference type="KEGG" id="pno:SNOG_04096"/>
<accession>Q0UVW8</accession>
<name>Q0UVW8_PHANO</name>
<dbReference type="VEuPathDB" id="FungiDB:JI435_040960"/>
<organism evidence="2 3">
    <name type="scientific">Phaeosphaeria nodorum (strain SN15 / ATCC MYA-4574 / FGSC 10173)</name>
    <name type="common">Glume blotch fungus</name>
    <name type="synonym">Parastagonospora nodorum</name>
    <dbReference type="NCBI Taxonomy" id="321614"/>
    <lineage>
        <taxon>Eukaryota</taxon>
        <taxon>Fungi</taxon>
        <taxon>Dikarya</taxon>
        <taxon>Ascomycota</taxon>
        <taxon>Pezizomycotina</taxon>
        <taxon>Dothideomycetes</taxon>
        <taxon>Pleosporomycetidae</taxon>
        <taxon>Pleosporales</taxon>
        <taxon>Pleosporineae</taxon>
        <taxon>Phaeosphaeriaceae</taxon>
        <taxon>Parastagonospora</taxon>
    </lineage>
</organism>
<evidence type="ECO:0000313" key="2">
    <source>
        <dbReference type="EMBL" id="EAT87856.2"/>
    </source>
</evidence>
<dbReference type="AlphaFoldDB" id="Q0UVW8"/>
<gene>
    <name evidence="2" type="ORF">SNOG_04096</name>
</gene>
<keyword evidence="1" id="KW-0812">Transmembrane</keyword>
<proteinExistence type="predicted"/>
<dbReference type="EMBL" id="CH445330">
    <property type="protein sequence ID" value="EAT87856.2"/>
    <property type="molecule type" value="Genomic_DNA"/>
</dbReference>
<feature type="transmembrane region" description="Helical" evidence="1">
    <location>
        <begin position="108"/>
        <end position="134"/>
    </location>
</feature>
<protein>
    <submittedName>
        <fullName evidence="2">Uncharacterized protein</fullName>
    </submittedName>
</protein>
<evidence type="ECO:0000256" key="1">
    <source>
        <dbReference type="SAM" id="Phobius"/>
    </source>
</evidence>